<name>A0A3S3R494_9BACT</name>
<feature type="compositionally biased region" description="Basic and acidic residues" evidence="1">
    <location>
        <begin position="49"/>
        <end position="60"/>
    </location>
</feature>
<evidence type="ECO:0000313" key="2">
    <source>
        <dbReference type="EMBL" id="RWX43926.1"/>
    </source>
</evidence>
<proteinExistence type="predicted"/>
<sequence length="91" mass="9738">GSGVEGVDVEVGDIGHGVRCWLGLLEFPVQGEVTWAQLKAMCRGCQQKGEGRGQGERAQSDESTGGKAPFSPYSFFRQSLQKPPGTVPEDQ</sequence>
<dbReference type="AlphaFoldDB" id="A0A3S3R494"/>
<keyword evidence="3" id="KW-1185">Reference proteome</keyword>
<evidence type="ECO:0000256" key="1">
    <source>
        <dbReference type="SAM" id="MobiDB-lite"/>
    </source>
</evidence>
<organism evidence="2 3">
    <name type="scientific">Candidatus Electrothrix aarhusensis</name>
    <dbReference type="NCBI Taxonomy" id="1859131"/>
    <lineage>
        <taxon>Bacteria</taxon>
        <taxon>Pseudomonadati</taxon>
        <taxon>Thermodesulfobacteriota</taxon>
        <taxon>Desulfobulbia</taxon>
        <taxon>Desulfobulbales</taxon>
        <taxon>Desulfobulbaceae</taxon>
        <taxon>Candidatus Electrothrix</taxon>
    </lineage>
</organism>
<reference evidence="2 3" key="1">
    <citation type="submission" date="2017-01" db="EMBL/GenBank/DDBJ databases">
        <title>The cable genome- insights into the physiology and evolution of filamentous bacteria capable of sulfide oxidation via long distance electron transfer.</title>
        <authorList>
            <person name="Schreiber L."/>
            <person name="Bjerg J.T."/>
            <person name="Boggild A."/>
            <person name="Van De Vossenberg J."/>
            <person name="Meysman F."/>
            <person name="Nielsen L.P."/>
            <person name="Schramm A."/>
            <person name="Kjeldsen K.U."/>
        </authorList>
    </citation>
    <scope>NUCLEOTIDE SEQUENCE [LARGE SCALE GENOMIC DNA]</scope>
    <source>
        <strain evidence="2">MCF</strain>
    </source>
</reference>
<dbReference type="EMBL" id="MTKO01000105">
    <property type="protein sequence ID" value="RWX43926.1"/>
    <property type="molecule type" value="Genomic_DNA"/>
</dbReference>
<protein>
    <submittedName>
        <fullName evidence="2">Uncharacterized protein</fullName>
    </submittedName>
</protein>
<accession>A0A3S3R494</accession>
<feature type="non-terminal residue" evidence="2">
    <location>
        <position position="1"/>
    </location>
</feature>
<comment type="caution">
    <text evidence="2">The sequence shown here is derived from an EMBL/GenBank/DDBJ whole genome shotgun (WGS) entry which is preliminary data.</text>
</comment>
<feature type="region of interest" description="Disordered" evidence="1">
    <location>
        <begin position="46"/>
        <end position="91"/>
    </location>
</feature>
<dbReference type="Proteomes" id="UP000287853">
    <property type="component" value="Unassembled WGS sequence"/>
</dbReference>
<gene>
    <name evidence="2" type="ORF">H206_03342</name>
</gene>
<evidence type="ECO:0000313" key="3">
    <source>
        <dbReference type="Proteomes" id="UP000287853"/>
    </source>
</evidence>